<name>A0A9W4MR50_PENOL</name>
<sequence length="174" mass="20104">MRMTSKKMGRNPFIVAFASIRFITAGGYLAVSYLQSRESTGDIDCLIDPEFVGDRDIITPFEEAVQVVAKKLNYNPEWMNDAMSIFVTQKTRKLLFEQADQQDIILYKGENLEIRAAPIEWALERKLRRIHAVYRNNKGAMDISDAVAMLKHMRTRNDGPIGWRGRPKNEHEWV</sequence>
<dbReference type="Proteomes" id="UP001153618">
    <property type="component" value="Unassembled WGS sequence"/>
</dbReference>
<gene>
    <name evidence="1" type="ORF">POLS_LOCUS3142</name>
</gene>
<evidence type="ECO:0000313" key="2">
    <source>
        <dbReference type="Proteomes" id="UP001153618"/>
    </source>
</evidence>
<proteinExistence type="predicted"/>
<protein>
    <submittedName>
        <fullName evidence="1">Uncharacterized protein</fullName>
    </submittedName>
</protein>
<dbReference type="OrthoDB" id="3348320at2759"/>
<reference evidence="1" key="1">
    <citation type="submission" date="2021-07" db="EMBL/GenBank/DDBJ databases">
        <authorList>
            <person name="Branca A.L. A."/>
        </authorList>
    </citation>
    <scope>NUCLEOTIDE SEQUENCE</scope>
</reference>
<accession>A0A9W4MR50</accession>
<dbReference type="EMBL" id="CAJVOS010000016">
    <property type="protein sequence ID" value="CAG8046774.1"/>
    <property type="molecule type" value="Genomic_DNA"/>
</dbReference>
<evidence type="ECO:0000313" key="1">
    <source>
        <dbReference type="EMBL" id="CAG8046774.1"/>
    </source>
</evidence>
<dbReference type="AlphaFoldDB" id="A0A9W4MR50"/>
<comment type="caution">
    <text evidence="1">The sequence shown here is derived from an EMBL/GenBank/DDBJ whole genome shotgun (WGS) entry which is preliminary data.</text>
</comment>
<keyword evidence="2" id="KW-1185">Reference proteome</keyword>
<organism evidence="1 2">
    <name type="scientific">Penicillium olsonii</name>
    <dbReference type="NCBI Taxonomy" id="99116"/>
    <lineage>
        <taxon>Eukaryota</taxon>
        <taxon>Fungi</taxon>
        <taxon>Dikarya</taxon>
        <taxon>Ascomycota</taxon>
        <taxon>Pezizomycotina</taxon>
        <taxon>Eurotiomycetes</taxon>
        <taxon>Eurotiomycetidae</taxon>
        <taxon>Eurotiales</taxon>
        <taxon>Aspergillaceae</taxon>
        <taxon>Penicillium</taxon>
    </lineage>
</organism>